<accession>A0A1H8UZ58</accession>
<evidence type="ECO:0000313" key="1">
    <source>
        <dbReference type="EMBL" id="SEP08431.1"/>
    </source>
</evidence>
<protein>
    <submittedName>
        <fullName evidence="1">Uncharacterized protein</fullName>
    </submittedName>
</protein>
<dbReference type="RefSeq" id="WP_281244346.1">
    <property type="nucleotide sequence ID" value="NZ_FOEG01000009.1"/>
</dbReference>
<proteinExistence type="predicted"/>
<evidence type="ECO:0000313" key="2">
    <source>
        <dbReference type="Proteomes" id="UP000199657"/>
    </source>
</evidence>
<keyword evidence="2" id="KW-1185">Reference proteome</keyword>
<organism evidence="1 2">
    <name type="scientific">Aquisalimonas asiatica</name>
    <dbReference type="NCBI Taxonomy" id="406100"/>
    <lineage>
        <taxon>Bacteria</taxon>
        <taxon>Pseudomonadati</taxon>
        <taxon>Pseudomonadota</taxon>
        <taxon>Gammaproteobacteria</taxon>
        <taxon>Chromatiales</taxon>
        <taxon>Ectothiorhodospiraceae</taxon>
        <taxon>Aquisalimonas</taxon>
    </lineage>
</organism>
<gene>
    <name evidence="1" type="ORF">SAMN04488052_1093</name>
</gene>
<reference evidence="1 2" key="1">
    <citation type="submission" date="2016-10" db="EMBL/GenBank/DDBJ databases">
        <authorList>
            <person name="de Groot N.N."/>
        </authorList>
    </citation>
    <scope>NUCLEOTIDE SEQUENCE [LARGE SCALE GENOMIC DNA]</scope>
    <source>
        <strain evidence="1 2">CGMCC 1.6291</strain>
    </source>
</reference>
<dbReference type="Proteomes" id="UP000199657">
    <property type="component" value="Unassembled WGS sequence"/>
</dbReference>
<name>A0A1H8UZ58_9GAMM</name>
<sequence length="40" mass="4296">MNSRDAGAPRSETFAEARSGMQAMGEVYRALSSAYGERLA</sequence>
<dbReference type="EMBL" id="FOEG01000009">
    <property type="protein sequence ID" value="SEP08431.1"/>
    <property type="molecule type" value="Genomic_DNA"/>
</dbReference>
<dbReference type="AlphaFoldDB" id="A0A1H8UZ58"/>